<comment type="caution">
    <text evidence="1">The sequence shown here is derived from an EMBL/GenBank/DDBJ whole genome shotgun (WGS) entry which is preliminary data.</text>
</comment>
<dbReference type="AlphaFoldDB" id="A0A9N9D4T7"/>
<dbReference type="Proteomes" id="UP000789759">
    <property type="component" value="Unassembled WGS sequence"/>
</dbReference>
<dbReference type="EMBL" id="CAJVQA010005550">
    <property type="protein sequence ID" value="CAG8622873.1"/>
    <property type="molecule type" value="Genomic_DNA"/>
</dbReference>
<reference evidence="1" key="1">
    <citation type="submission" date="2021-06" db="EMBL/GenBank/DDBJ databases">
        <authorList>
            <person name="Kallberg Y."/>
            <person name="Tangrot J."/>
            <person name="Rosling A."/>
        </authorList>
    </citation>
    <scope>NUCLEOTIDE SEQUENCE</scope>
    <source>
        <strain evidence="1">FL966</strain>
    </source>
</reference>
<gene>
    <name evidence="1" type="ORF">CPELLU_LOCUS8009</name>
</gene>
<sequence length="51" mass="5710">MAVIVVMKIMAVRTARVVRAIRANESISNNPSIMKIESVTTNNNFINYKLS</sequence>
<keyword evidence="2" id="KW-1185">Reference proteome</keyword>
<accession>A0A9N9D4T7</accession>
<proteinExistence type="predicted"/>
<protein>
    <submittedName>
        <fullName evidence="1">24067_t:CDS:1</fullName>
    </submittedName>
</protein>
<organism evidence="1 2">
    <name type="scientific">Cetraspora pellucida</name>
    <dbReference type="NCBI Taxonomy" id="1433469"/>
    <lineage>
        <taxon>Eukaryota</taxon>
        <taxon>Fungi</taxon>
        <taxon>Fungi incertae sedis</taxon>
        <taxon>Mucoromycota</taxon>
        <taxon>Glomeromycotina</taxon>
        <taxon>Glomeromycetes</taxon>
        <taxon>Diversisporales</taxon>
        <taxon>Gigasporaceae</taxon>
        <taxon>Cetraspora</taxon>
    </lineage>
</organism>
<name>A0A9N9D4T7_9GLOM</name>
<evidence type="ECO:0000313" key="1">
    <source>
        <dbReference type="EMBL" id="CAG8622873.1"/>
    </source>
</evidence>
<evidence type="ECO:0000313" key="2">
    <source>
        <dbReference type="Proteomes" id="UP000789759"/>
    </source>
</evidence>